<proteinExistence type="predicted"/>
<evidence type="ECO:0000313" key="2">
    <source>
        <dbReference type="Proteomes" id="UP001596513"/>
    </source>
</evidence>
<comment type="caution">
    <text evidence="1">The sequence shown here is derived from an EMBL/GenBank/DDBJ whole genome shotgun (WGS) entry which is preliminary data.</text>
</comment>
<sequence>MNVTIQGVTVAYYPDYSPTSQLWKVHLRDAFRIVTLAGTECFVKRFASKPRAWSFMVDSKDKKQTGLPTIYEAKSATEDGKRVYYLILEKIEGDTLHDLMKSKTGGRPA</sequence>
<accession>A0ABW2U7D8</accession>
<dbReference type="RefSeq" id="WP_380204524.1">
    <property type="nucleotide sequence ID" value="NZ_JBHTEK010000001.1"/>
</dbReference>
<keyword evidence="2" id="KW-1185">Reference proteome</keyword>
<evidence type="ECO:0000313" key="1">
    <source>
        <dbReference type="EMBL" id="MFC7669009.1"/>
    </source>
</evidence>
<reference evidence="2" key="1">
    <citation type="journal article" date="2019" name="Int. J. Syst. Evol. Microbiol.">
        <title>The Global Catalogue of Microorganisms (GCM) 10K type strain sequencing project: providing services to taxonomists for standard genome sequencing and annotation.</title>
        <authorList>
            <consortium name="The Broad Institute Genomics Platform"/>
            <consortium name="The Broad Institute Genome Sequencing Center for Infectious Disease"/>
            <person name="Wu L."/>
            <person name="Ma J."/>
        </authorList>
    </citation>
    <scope>NUCLEOTIDE SEQUENCE [LARGE SCALE GENOMIC DNA]</scope>
    <source>
        <strain evidence="2">JCM 19635</strain>
    </source>
</reference>
<protein>
    <submittedName>
        <fullName evidence="1">Uncharacterized protein</fullName>
    </submittedName>
</protein>
<organism evidence="1 2">
    <name type="scientific">Hymenobacter humi</name>
    <dbReference type="NCBI Taxonomy" id="1411620"/>
    <lineage>
        <taxon>Bacteria</taxon>
        <taxon>Pseudomonadati</taxon>
        <taxon>Bacteroidota</taxon>
        <taxon>Cytophagia</taxon>
        <taxon>Cytophagales</taxon>
        <taxon>Hymenobacteraceae</taxon>
        <taxon>Hymenobacter</taxon>
    </lineage>
</organism>
<gene>
    <name evidence="1" type="ORF">ACFQT0_17860</name>
</gene>
<name>A0ABW2U7D8_9BACT</name>
<dbReference type="EMBL" id="JBHTEK010000001">
    <property type="protein sequence ID" value="MFC7669009.1"/>
    <property type="molecule type" value="Genomic_DNA"/>
</dbReference>
<dbReference type="Proteomes" id="UP001596513">
    <property type="component" value="Unassembled WGS sequence"/>
</dbReference>